<dbReference type="EMBL" id="GBXM01066862">
    <property type="protein sequence ID" value="JAH41715.1"/>
    <property type="molecule type" value="Transcribed_RNA"/>
</dbReference>
<reference evidence="1" key="1">
    <citation type="submission" date="2014-11" db="EMBL/GenBank/DDBJ databases">
        <authorList>
            <person name="Amaro Gonzalez C."/>
        </authorList>
    </citation>
    <scope>NUCLEOTIDE SEQUENCE</scope>
</reference>
<evidence type="ECO:0000313" key="1">
    <source>
        <dbReference type="EMBL" id="JAH41715.1"/>
    </source>
</evidence>
<reference evidence="1" key="2">
    <citation type="journal article" date="2015" name="Fish Shellfish Immunol.">
        <title>Early steps in the European eel (Anguilla anguilla)-Vibrio vulnificus interaction in the gills: Role of the RtxA13 toxin.</title>
        <authorList>
            <person name="Callol A."/>
            <person name="Pajuelo D."/>
            <person name="Ebbesson L."/>
            <person name="Teles M."/>
            <person name="MacKenzie S."/>
            <person name="Amaro C."/>
        </authorList>
    </citation>
    <scope>NUCLEOTIDE SEQUENCE</scope>
</reference>
<name>A0A0E9SM05_ANGAN</name>
<accession>A0A0E9SM05</accession>
<sequence length="63" mass="7032">MTSAEVLCLGSCQWHGYRCPSRGLFKMLLRRVLLAGAKLPCLGYFELQDDLGKLCFILACHGK</sequence>
<dbReference type="AlphaFoldDB" id="A0A0E9SM05"/>
<proteinExistence type="predicted"/>
<organism evidence="1">
    <name type="scientific">Anguilla anguilla</name>
    <name type="common">European freshwater eel</name>
    <name type="synonym">Muraena anguilla</name>
    <dbReference type="NCBI Taxonomy" id="7936"/>
    <lineage>
        <taxon>Eukaryota</taxon>
        <taxon>Metazoa</taxon>
        <taxon>Chordata</taxon>
        <taxon>Craniata</taxon>
        <taxon>Vertebrata</taxon>
        <taxon>Euteleostomi</taxon>
        <taxon>Actinopterygii</taxon>
        <taxon>Neopterygii</taxon>
        <taxon>Teleostei</taxon>
        <taxon>Anguilliformes</taxon>
        <taxon>Anguillidae</taxon>
        <taxon>Anguilla</taxon>
    </lineage>
</organism>
<protein>
    <submittedName>
        <fullName evidence="1">Uncharacterized protein</fullName>
    </submittedName>
</protein>